<proteinExistence type="predicted"/>
<keyword evidence="2" id="KW-1185">Reference proteome</keyword>
<evidence type="ECO:0000313" key="1">
    <source>
        <dbReference type="EMBL" id="KAL2060249.1"/>
    </source>
</evidence>
<dbReference type="Proteomes" id="UP001595075">
    <property type="component" value="Unassembled WGS sequence"/>
</dbReference>
<reference evidence="1 2" key="1">
    <citation type="journal article" date="2024" name="Commun. Biol.">
        <title>Comparative genomic analysis of thermophilic fungi reveals convergent evolutionary adaptations and gene losses.</title>
        <authorList>
            <person name="Steindorff A.S."/>
            <person name="Aguilar-Pontes M.V."/>
            <person name="Robinson A.J."/>
            <person name="Andreopoulos B."/>
            <person name="LaButti K."/>
            <person name="Kuo A."/>
            <person name="Mondo S."/>
            <person name="Riley R."/>
            <person name="Otillar R."/>
            <person name="Haridas S."/>
            <person name="Lipzen A."/>
            <person name="Grimwood J."/>
            <person name="Schmutz J."/>
            <person name="Clum A."/>
            <person name="Reid I.D."/>
            <person name="Moisan M.C."/>
            <person name="Butler G."/>
            <person name="Nguyen T.T.M."/>
            <person name="Dewar K."/>
            <person name="Conant G."/>
            <person name="Drula E."/>
            <person name="Henrissat B."/>
            <person name="Hansel C."/>
            <person name="Singer S."/>
            <person name="Hutchinson M.I."/>
            <person name="de Vries R.P."/>
            <person name="Natvig D.O."/>
            <person name="Powell A.J."/>
            <person name="Tsang A."/>
            <person name="Grigoriev I.V."/>
        </authorList>
    </citation>
    <scope>NUCLEOTIDE SEQUENCE [LARGE SCALE GENOMIC DNA]</scope>
    <source>
        <strain evidence="1 2">CBS 494.80</strain>
    </source>
</reference>
<accession>A0ABR4BRF1</accession>
<evidence type="ECO:0000313" key="2">
    <source>
        <dbReference type="Proteomes" id="UP001595075"/>
    </source>
</evidence>
<protein>
    <submittedName>
        <fullName evidence="1">Uncharacterized protein</fullName>
    </submittedName>
</protein>
<sequence length="205" mass="23626">MSEPEARAMQGLLADPDSTVPELVREGKTIAIYDLVWRSGDGTPGSTNVRGYAKKSIIINRIETFDDQYCYRDYKAYFVYSISTPYGDDVLVNEYNCQGSDDEYIFTDFTFLKQGDHYAMEKPRFFFPEPPVQDREGAPLMGLSMIVRNAPDLQTVIAGWAKLRDGTKWKSEPADLDDEEYENLSDLKGYAKRVHKREVFDHWFK</sequence>
<comment type="caution">
    <text evidence="1">The sequence shown here is derived from an EMBL/GenBank/DDBJ whole genome shotgun (WGS) entry which is preliminary data.</text>
</comment>
<gene>
    <name evidence="1" type="ORF">VTL71DRAFT_9644</name>
</gene>
<dbReference type="EMBL" id="JAZHXI010000023">
    <property type="protein sequence ID" value="KAL2060249.1"/>
    <property type="molecule type" value="Genomic_DNA"/>
</dbReference>
<organism evidence="1 2">
    <name type="scientific">Oculimacula yallundae</name>
    <dbReference type="NCBI Taxonomy" id="86028"/>
    <lineage>
        <taxon>Eukaryota</taxon>
        <taxon>Fungi</taxon>
        <taxon>Dikarya</taxon>
        <taxon>Ascomycota</taxon>
        <taxon>Pezizomycotina</taxon>
        <taxon>Leotiomycetes</taxon>
        <taxon>Helotiales</taxon>
        <taxon>Ploettnerulaceae</taxon>
        <taxon>Oculimacula</taxon>
    </lineage>
</organism>
<name>A0ABR4BRF1_9HELO</name>